<comment type="catalytic activity">
    <reaction evidence="1 10">
        <text>Release of N-terminal proline from a peptide.</text>
        <dbReference type="EC" id="3.4.11.5"/>
    </reaction>
</comment>
<dbReference type="GO" id="GO:0004177">
    <property type="term" value="F:aminopeptidase activity"/>
    <property type="evidence" value="ECO:0007669"/>
    <property type="project" value="UniProtKB-KW"/>
</dbReference>
<evidence type="ECO:0000259" key="12">
    <source>
        <dbReference type="Pfam" id="PF00561"/>
    </source>
</evidence>
<keyword evidence="6 10" id="KW-0031">Aminopeptidase</keyword>
<feature type="active site" evidence="11">
    <location>
        <position position="241"/>
    </location>
</feature>
<evidence type="ECO:0000313" key="14">
    <source>
        <dbReference type="Proteomes" id="UP000181728"/>
    </source>
</evidence>
<dbReference type="Pfam" id="PF00561">
    <property type="entry name" value="Abhydrolase_1"/>
    <property type="match status" value="1"/>
</dbReference>
<comment type="subcellular location">
    <subcellularLocation>
        <location evidence="2">Cell envelope</location>
    </subcellularLocation>
</comment>
<dbReference type="PANTHER" id="PTHR43798:SF33">
    <property type="entry name" value="HYDROLASE, PUTATIVE (AFU_ORTHOLOGUE AFUA_2G14860)-RELATED"/>
    <property type="match status" value="1"/>
</dbReference>
<dbReference type="SUPFAM" id="SSF53474">
    <property type="entry name" value="alpha/beta-Hydrolases"/>
    <property type="match status" value="1"/>
</dbReference>
<name>A0A6N4A7K6_OENOE</name>
<evidence type="ECO:0000256" key="9">
    <source>
        <dbReference type="ARBA" id="ARBA00029605"/>
    </source>
</evidence>
<evidence type="ECO:0000256" key="7">
    <source>
        <dbReference type="ARBA" id="ARBA00022670"/>
    </source>
</evidence>
<dbReference type="RefSeq" id="WP_071449067.1">
    <property type="nucleotide sequence ID" value="NZ_MLOK01000050.1"/>
</dbReference>
<feature type="active site" description="Proton donor" evidence="11">
    <location>
        <position position="268"/>
    </location>
</feature>
<dbReference type="PIRSF" id="PIRSF005539">
    <property type="entry name" value="Pept_S33_TRI_F1"/>
    <property type="match status" value="1"/>
</dbReference>
<evidence type="ECO:0000256" key="6">
    <source>
        <dbReference type="ARBA" id="ARBA00022438"/>
    </source>
</evidence>
<gene>
    <name evidence="13" type="ORF">ATX59_07425</name>
</gene>
<organism evidence="13 14">
    <name type="scientific">Oenococcus oeni</name>
    <name type="common">Leuconostoc oenos</name>
    <dbReference type="NCBI Taxonomy" id="1247"/>
    <lineage>
        <taxon>Bacteria</taxon>
        <taxon>Bacillati</taxon>
        <taxon>Bacillota</taxon>
        <taxon>Bacilli</taxon>
        <taxon>Lactobacillales</taxon>
        <taxon>Lactobacillaceae</taxon>
        <taxon>Oenococcus</taxon>
    </lineage>
</organism>
<protein>
    <recommendedName>
        <fullName evidence="5 10">Proline iminopeptidase</fullName>
        <shortName evidence="10">PIP</shortName>
        <ecNumber evidence="4 10">3.4.11.5</ecNumber>
    </recommendedName>
    <alternativeName>
        <fullName evidence="9 10">Prolyl aminopeptidase</fullName>
    </alternativeName>
</protein>
<sequence>MVDQSKIVTLSDGYHVWTRKEGEGPIKILLLHGGPGMTHEYLEPFSDFIKGKGIEIIYYDQLGSYNSDQPDDASLWNIPRFCEEVEEVRKAWGLDNFYLYGQSWGGMLAMEYATRYQEHLKALIDSNMVDDMDDYASYVNKLRDSMDPEDVSYMKKIEAEDKLDDPHYNDLVMKLYHSCICRVNPWPDAVNRSFEHTNEQVYVTLQGPTEFTITGSLGKWSIRDRLKDIKVPTLLLGGKYDSMNPDVIKDMAGRFPNATAHICPKGSHFSIFDDAENYFGAIESFLNKVQEAD</sequence>
<evidence type="ECO:0000256" key="5">
    <source>
        <dbReference type="ARBA" id="ARBA00021843"/>
    </source>
</evidence>
<evidence type="ECO:0000256" key="3">
    <source>
        <dbReference type="ARBA" id="ARBA00010088"/>
    </source>
</evidence>
<keyword evidence="7 10" id="KW-0645">Protease</keyword>
<dbReference type="Proteomes" id="UP000181728">
    <property type="component" value="Unassembled WGS sequence"/>
</dbReference>
<dbReference type="InterPro" id="IPR050266">
    <property type="entry name" value="AB_hydrolase_sf"/>
</dbReference>
<evidence type="ECO:0000256" key="8">
    <source>
        <dbReference type="ARBA" id="ARBA00022801"/>
    </source>
</evidence>
<evidence type="ECO:0000256" key="10">
    <source>
        <dbReference type="PIRNR" id="PIRNR005539"/>
    </source>
</evidence>
<comment type="caution">
    <text evidence="13">The sequence shown here is derived from an EMBL/GenBank/DDBJ whole genome shotgun (WGS) entry which is preliminary data.</text>
</comment>
<dbReference type="NCBIfam" id="TIGR01250">
    <property type="entry name" value="pro_imino_pep_2"/>
    <property type="match status" value="1"/>
</dbReference>
<dbReference type="GO" id="GO:0006508">
    <property type="term" value="P:proteolysis"/>
    <property type="evidence" value="ECO:0007669"/>
    <property type="project" value="UniProtKB-KW"/>
</dbReference>
<dbReference type="InterPro" id="IPR029058">
    <property type="entry name" value="AB_hydrolase_fold"/>
</dbReference>
<dbReference type="AlphaFoldDB" id="A0A6N4A7K6"/>
<dbReference type="EMBL" id="MLOK01000050">
    <property type="protein sequence ID" value="OIM20741.1"/>
    <property type="molecule type" value="Genomic_DNA"/>
</dbReference>
<proteinExistence type="inferred from homology"/>
<dbReference type="InterPro" id="IPR002410">
    <property type="entry name" value="Peptidase_S33"/>
</dbReference>
<dbReference type="InterPro" id="IPR005945">
    <property type="entry name" value="Pro_imino_pep"/>
</dbReference>
<evidence type="ECO:0000256" key="2">
    <source>
        <dbReference type="ARBA" id="ARBA00004196"/>
    </source>
</evidence>
<dbReference type="PRINTS" id="PR00793">
    <property type="entry name" value="PROAMNOPTASE"/>
</dbReference>
<evidence type="ECO:0000313" key="13">
    <source>
        <dbReference type="EMBL" id="OIM20741.1"/>
    </source>
</evidence>
<accession>A0A6N4A7K6</accession>
<comment type="similarity">
    <text evidence="3 10">Belongs to the peptidase S33 family.</text>
</comment>
<dbReference type="InterPro" id="IPR000073">
    <property type="entry name" value="AB_hydrolase_1"/>
</dbReference>
<dbReference type="GO" id="GO:0030313">
    <property type="term" value="C:cell envelope"/>
    <property type="evidence" value="ECO:0007669"/>
    <property type="project" value="UniProtKB-SubCell"/>
</dbReference>
<evidence type="ECO:0000256" key="1">
    <source>
        <dbReference type="ARBA" id="ARBA00001585"/>
    </source>
</evidence>
<comment type="function">
    <text evidence="10">Releases the N-terminal proline from various substrates.</text>
</comment>
<feature type="active site" description="Nucleophile" evidence="11">
    <location>
        <position position="103"/>
    </location>
</feature>
<dbReference type="EC" id="3.4.11.5" evidence="4 10"/>
<reference evidence="13 14" key="1">
    <citation type="journal article" date="2016" name="BMC Genomics">
        <title>Consensus pan-genome assembly of the specialised wine bacterium Oenococcus oeni.</title>
        <authorList>
            <person name="Sternes P.R."/>
            <person name="Borneman A.R."/>
        </authorList>
    </citation>
    <scope>NUCLEOTIDE SEQUENCE [LARGE SCALE GENOMIC DNA]</scope>
    <source>
        <strain evidence="13 14">AWRIB661</strain>
    </source>
</reference>
<dbReference type="PANTHER" id="PTHR43798">
    <property type="entry name" value="MONOACYLGLYCEROL LIPASE"/>
    <property type="match status" value="1"/>
</dbReference>
<dbReference type="Gene3D" id="3.40.50.1820">
    <property type="entry name" value="alpha/beta hydrolase"/>
    <property type="match status" value="1"/>
</dbReference>
<evidence type="ECO:0000256" key="11">
    <source>
        <dbReference type="PIRSR" id="PIRSR005539-1"/>
    </source>
</evidence>
<evidence type="ECO:0000256" key="4">
    <source>
        <dbReference type="ARBA" id="ARBA00012568"/>
    </source>
</evidence>
<dbReference type="GO" id="GO:0016020">
    <property type="term" value="C:membrane"/>
    <property type="evidence" value="ECO:0007669"/>
    <property type="project" value="TreeGrafter"/>
</dbReference>
<feature type="domain" description="AB hydrolase-1" evidence="12">
    <location>
        <begin position="28"/>
        <end position="274"/>
    </location>
</feature>
<keyword evidence="8 10" id="KW-0378">Hydrolase</keyword>